<sequence length="201" mass="22151">MKAEYITIKEASKLAEKHADTIRNLARNNPKATTKDSKGRVLIDKSLVIESYSVQEIATEQAIAPPEATGANTTEQVMHESTQGAGVAHTASDKLIDSLVAELEAKNQIINQQQQTIQQIVNQQQQLTGMLMNRNQGADNMLAGGDNDSMDIYGKYTEKNGENAAESTSVNPIEGKAIKEKVIKGKGFNKKKDKKKHWWSR</sequence>
<dbReference type="EMBL" id="LN852946">
    <property type="protein sequence ID" value="CRY94542.1"/>
    <property type="molecule type" value="Genomic_DNA"/>
</dbReference>
<name>A0A0H5QEM9_9ZZZZ</name>
<feature type="coiled-coil region" evidence="1">
    <location>
        <begin position="96"/>
        <end position="123"/>
    </location>
</feature>
<reference evidence="3" key="2">
    <citation type="submission" date="2015-07" db="EMBL/GenBank/DDBJ databases">
        <title>Plasmids, circular viruses and viroids from rat gut.</title>
        <authorList>
            <person name="Jorgensen T.J."/>
            <person name="Hansen M.A."/>
            <person name="Xu Z."/>
            <person name="Tabak M.A."/>
            <person name="Sorensen S.J."/>
            <person name="Hansen L.H."/>
        </authorList>
    </citation>
    <scope>NUCLEOTIDE SEQUENCE</scope>
    <source>
        <strain evidence="3">RGRH0274</strain>
    </source>
</reference>
<evidence type="ECO:0000313" key="3">
    <source>
        <dbReference type="EMBL" id="CRY94542.1"/>
    </source>
</evidence>
<evidence type="ECO:0000256" key="2">
    <source>
        <dbReference type="SAM" id="MobiDB-lite"/>
    </source>
</evidence>
<evidence type="ECO:0000256" key="1">
    <source>
        <dbReference type="SAM" id="Coils"/>
    </source>
</evidence>
<keyword evidence="1" id="KW-0175">Coiled coil</keyword>
<reference evidence="3" key="1">
    <citation type="submission" date="2015-06" db="EMBL/GenBank/DDBJ databases">
        <authorList>
            <person name="Joergensen T."/>
        </authorList>
    </citation>
    <scope>NUCLEOTIDE SEQUENCE</scope>
    <source>
        <strain evidence="3">RGRH0274</strain>
    </source>
</reference>
<feature type="region of interest" description="Disordered" evidence="2">
    <location>
        <begin position="65"/>
        <end position="88"/>
    </location>
</feature>
<accession>A0A0H5QEM9</accession>
<protein>
    <submittedName>
        <fullName evidence="3">Uncharacterized protein</fullName>
    </submittedName>
</protein>
<dbReference type="AlphaFoldDB" id="A0A0H5QEM9"/>
<organism evidence="3">
    <name type="scientific">uncultured prokaryote</name>
    <dbReference type="NCBI Taxonomy" id="198431"/>
    <lineage>
        <taxon>unclassified sequences</taxon>
        <taxon>environmental samples</taxon>
    </lineage>
</organism>
<feature type="compositionally biased region" description="Polar residues" evidence="2">
    <location>
        <begin position="70"/>
        <end position="84"/>
    </location>
</feature>
<proteinExistence type="predicted"/>